<dbReference type="SUPFAM" id="SSF56925">
    <property type="entry name" value="OMPA-like"/>
    <property type="match status" value="1"/>
</dbReference>
<gene>
    <name evidence="2" type="ORF">METZ01_LOCUS5320</name>
</gene>
<reference evidence="2" key="1">
    <citation type="submission" date="2018-05" db="EMBL/GenBank/DDBJ databases">
        <authorList>
            <person name="Lanie J.A."/>
            <person name="Ng W.-L."/>
            <person name="Kazmierczak K.M."/>
            <person name="Andrzejewski T.M."/>
            <person name="Davidsen T.M."/>
            <person name="Wayne K.J."/>
            <person name="Tettelin H."/>
            <person name="Glass J.I."/>
            <person name="Rusch D."/>
            <person name="Podicherti R."/>
            <person name="Tsui H.-C.T."/>
            <person name="Winkler M.E."/>
        </authorList>
    </citation>
    <scope>NUCLEOTIDE SEQUENCE</scope>
</reference>
<dbReference type="AlphaFoldDB" id="A0A381ND39"/>
<proteinExistence type="predicted"/>
<dbReference type="Pfam" id="PF13568">
    <property type="entry name" value="OMP_b-brl_2"/>
    <property type="match status" value="1"/>
</dbReference>
<evidence type="ECO:0000313" key="2">
    <source>
        <dbReference type="EMBL" id="SUZ52466.1"/>
    </source>
</evidence>
<accession>A0A381ND39</accession>
<dbReference type="InterPro" id="IPR011250">
    <property type="entry name" value="OMP/PagP_B-barrel"/>
</dbReference>
<name>A0A381ND39_9ZZZZ</name>
<dbReference type="InterPro" id="IPR025665">
    <property type="entry name" value="Beta-barrel_OMP_2"/>
</dbReference>
<sequence length="237" mass="27615">MKKLLLTLIFILSVNIGYSQLFTKKRVLNNENFDKPTISWGYFLGMNNYDFNFDYKVNLEDIQTEKSFGFNVGLIGNLRINDYLDIRLEPGLVMSKRSLIYDPSYFNETEFNQTQHQRDLKSTYIHFPLLLKISTKRVNNIKPYITGGISTAINLSSKEKSLDDNLLGQFRTKKNVFFYELGFGIDFYLEWFKFSPSIRGIFAISDELVVDEDPLSPWTSNIEFMKTSGIVVNFTFQ</sequence>
<protein>
    <recommendedName>
        <fullName evidence="1">Outer membrane protein beta-barrel domain-containing protein</fullName>
    </recommendedName>
</protein>
<evidence type="ECO:0000259" key="1">
    <source>
        <dbReference type="Pfam" id="PF13568"/>
    </source>
</evidence>
<organism evidence="2">
    <name type="scientific">marine metagenome</name>
    <dbReference type="NCBI Taxonomy" id="408172"/>
    <lineage>
        <taxon>unclassified sequences</taxon>
        <taxon>metagenomes</taxon>
        <taxon>ecological metagenomes</taxon>
    </lineage>
</organism>
<feature type="domain" description="Outer membrane protein beta-barrel" evidence="1">
    <location>
        <begin position="37"/>
        <end position="207"/>
    </location>
</feature>
<dbReference type="EMBL" id="UINC01000276">
    <property type="protein sequence ID" value="SUZ52466.1"/>
    <property type="molecule type" value="Genomic_DNA"/>
</dbReference>